<name>A0ABS0J793_9BACT</name>
<dbReference type="CDD" id="cd02440">
    <property type="entry name" value="AdoMet_MTases"/>
    <property type="match status" value="1"/>
</dbReference>
<gene>
    <name evidence="2" type="ORF">FVW20_15205</name>
</gene>
<reference evidence="2 3" key="1">
    <citation type="submission" date="2019-08" db="EMBL/GenBank/DDBJ databases">
        <authorList>
            <person name="Luo N."/>
        </authorList>
    </citation>
    <scope>NUCLEOTIDE SEQUENCE [LARGE SCALE GENOMIC DNA]</scope>
    <source>
        <strain evidence="2 3">NCIMB 9442</strain>
    </source>
</reference>
<keyword evidence="2" id="KW-0489">Methyltransferase</keyword>
<sequence length="119" mass="12532">VTGADASPHMLDRARANLAAMNAATDAAAPPMGPIPARHAPARFAPVRFVETGAERLPFASGSFDVVISNGVFSLIVDKPAALREIHRVLRPGGRLRLADQILDGPAPQGADVVSSWFR</sequence>
<evidence type="ECO:0000313" key="2">
    <source>
        <dbReference type="EMBL" id="MBG3878321.1"/>
    </source>
</evidence>
<feature type="domain" description="Methyltransferase type 11" evidence="1">
    <location>
        <begin position="1"/>
        <end position="96"/>
    </location>
</feature>
<proteinExistence type="predicted"/>
<dbReference type="GO" id="GO:0032259">
    <property type="term" value="P:methylation"/>
    <property type="evidence" value="ECO:0007669"/>
    <property type="project" value="UniProtKB-KW"/>
</dbReference>
<keyword evidence="3" id="KW-1185">Reference proteome</keyword>
<dbReference type="Pfam" id="PF08241">
    <property type="entry name" value="Methyltransf_11"/>
    <property type="match status" value="1"/>
</dbReference>
<organism evidence="2 3">
    <name type="scientific">Nitratidesulfovibrio oxamicus</name>
    <dbReference type="NCBI Taxonomy" id="32016"/>
    <lineage>
        <taxon>Bacteria</taxon>
        <taxon>Pseudomonadati</taxon>
        <taxon>Thermodesulfobacteriota</taxon>
        <taxon>Desulfovibrionia</taxon>
        <taxon>Desulfovibrionales</taxon>
        <taxon>Desulfovibrionaceae</taxon>
        <taxon>Nitratidesulfovibrio</taxon>
    </lineage>
</organism>
<dbReference type="Proteomes" id="UP001194469">
    <property type="component" value="Unassembled WGS sequence"/>
</dbReference>
<dbReference type="Gene3D" id="3.40.50.150">
    <property type="entry name" value="Vaccinia Virus protein VP39"/>
    <property type="match status" value="1"/>
</dbReference>
<dbReference type="PANTHER" id="PTHR42912">
    <property type="entry name" value="METHYLTRANSFERASE"/>
    <property type="match status" value="1"/>
</dbReference>
<dbReference type="InterPro" id="IPR050508">
    <property type="entry name" value="Methyltransf_Superfamily"/>
</dbReference>
<protein>
    <submittedName>
        <fullName evidence="2">Class I SAM-dependent methyltransferase</fullName>
    </submittedName>
</protein>
<dbReference type="InterPro" id="IPR013216">
    <property type="entry name" value="Methyltransf_11"/>
</dbReference>
<feature type="non-terminal residue" evidence="2">
    <location>
        <position position="1"/>
    </location>
</feature>
<dbReference type="GO" id="GO:0008168">
    <property type="term" value="F:methyltransferase activity"/>
    <property type="evidence" value="ECO:0007669"/>
    <property type="project" value="UniProtKB-KW"/>
</dbReference>
<dbReference type="InterPro" id="IPR029063">
    <property type="entry name" value="SAM-dependent_MTases_sf"/>
</dbReference>
<evidence type="ECO:0000313" key="3">
    <source>
        <dbReference type="Proteomes" id="UP001194469"/>
    </source>
</evidence>
<keyword evidence="2" id="KW-0808">Transferase</keyword>
<dbReference type="SUPFAM" id="SSF53335">
    <property type="entry name" value="S-adenosyl-L-methionine-dependent methyltransferases"/>
    <property type="match status" value="1"/>
</dbReference>
<accession>A0ABS0J793</accession>
<evidence type="ECO:0000259" key="1">
    <source>
        <dbReference type="Pfam" id="PF08241"/>
    </source>
</evidence>
<comment type="caution">
    <text evidence="2">The sequence shown here is derived from an EMBL/GenBank/DDBJ whole genome shotgun (WGS) entry which is preliminary data.</text>
</comment>
<dbReference type="RefSeq" id="WP_196610265.1">
    <property type="nucleotide sequence ID" value="NZ_VRYY01000546.1"/>
</dbReference>
<dbReference type="EMBL" id="VRYY01000546">
    <property type="protein sequence ID" value="MBG3878321.1"/>
    <property type="molecule type" value="Genomic_DNA"/>
</dbReference>